<keyword evidence="3" id="KW-1185">Reference proteome</keyword>
<proteinExistence type="predicted"/>
<protein>
    <submittedName>
        <fullName evidence="2">Uncharacterized protein</fullName>
    </submittedName>
</protein>
<organism evidence="2 3">
    <name type="scientific">Fibroporia radiculosa</name>
    <dbReference type="NCBI Taxonomy" id="599839"/>
    <lineage>
        <taxon>Eukaryota</taxon>
        <taxon>Fungi</taxon>
        <taxon>Dikarya</taxon>
        <taxon>Basidiomycota</taxon>
        <taxon>Agaricomycotina</taxon>
        <taxon>Agaricomycetes</taxon>
        <taxon>Polyporales</taxon>
        <taxon>Fibroporiaceae</taxon>
        <taxon>Fibroporia</taxon>
    </lineage>
</organism>
<evidence type="ECO:0000256" key="1">
    <source>
        <dbReference type="SAM" id="MobiDB-lite"/>
    </source>
</evidence>
<evidence type="ECO:0000313" key="2">
    <source>
        <dbReference type="EMBL" id="CCM00611.1"/>
    </source>
</evidence>
<dbReference type="HOGENOM" id="CLU_1348952_0_0_1"/>
<dbReference type="InParanoid" id="J4I963"/>
<dbReference type="AlphaFoldDB" id="J4I963"/>
<reference evidence="2 3" key="1">
    <citation type="journal article" date="2012" name="Appl. Environ. Microbiol.">
        <title>Short-read sequencing for genomic analysis of the brown rot fungus Fibroporia radiculosa.</title>
        <authorList>
            <person name="Tang J.D."/>
            <person name="Perkins A.D."/>
            <person name="Sonstegard T.S."/>
            <person name="Schroeder S.G."/>
            <person name="Burgess S.C."/>
            <person name="Diehl S.V."/>
        </authorList>
    </citation>
    <scope>NUCLEOTIDE SEQUENCE [LARGE SCALE GENOMIC DNA]</scope>
    <source>
        <strain evidence="2 3">TFFH 294</strain>
    </source>
</reference>
<evidence type="ECO:0000313" key="3">
    <source>
        <dbReference type="Proteomes" id="UP000006352"/>
    </source>
</evidence>
<gene>
    <name evidence="2" type="ORF">FIBRA_02647</name>
</gene>
<dbReference type="EMBL" id="HE796994">
    <property type="protein sequence ID" value="CCM00611.1"/>
    <property type="molecule type" value="Genomic_DNA"/>
</dbReference>
<accession>J4I963</accession>
<dbReference type="OrthoDB" id="2803865at2759"/>
<dbReference type="Proteomes" id="UP000006352">
    <property type="component" value="Unassembled WGS sequence"/>
</dbReference>
<dbReference type="GeneID" id="24095522"/>
<dbReference type="STRING" id="599839.J4I963"/>
<name>J4I963_9APHY</name>
<feature type="region of interest" description="Disordered" evidence="1">
    <location>
        <begin position="176"/>
        <end position="203"/>
    </location>
</feature>
<dbReference type="RefSeq" id="XP_012179894.1">
    <property type="nucleotide sequence ID" value="XM_012324504.1"/>
</dbReference>
<sequence>MGKEVSRALFREMELSIFCLSPVSIVGVRSEQAPHRSLLALNGANLITVQSQLFNNAVIPAQALGSVLTSRFFLNLRNVYFSDSDTQDNCISKYSATYASKTSRFSSVRFSHRIAGNFGAPLDDILTGDYFEEENDNSSIHDSVTYISENPLAAGLFVEQTEDREMAPETLALRDVGGCTPESPGSEEAEIAAPVSPTYSQSI</sequence>